<dbReference type="NCBIfam" id="NF033484">
    <property type="entry name" value="Stp1_PP2C_phos"/>
    <property type="match status" value="1"/>
</dbReference>
<evidence type="ECO:0000313" key="3">
    <source>
        <dbReference type="Proteomes" id="UP000252355"/>
    </source>
</evidence>
<dbReference type="CDD" id="cd00143">
    <property type="entry name" value="PP2Cc"/>
    <property type="match status" value="1"/>
</dbReference>
<protein>
    <submittedName>
        <fullName evidence="2">Protein serine/threonine phosphatase PrpC, regulation of stationary phase</fullName>
    </submittedName>
</protein>
<proteinExistence type="predicted"/>
<dbReference type="GO" id="GO:0004722">
    <property type="term" value="F:protein serine/threonine phosphatase activity"/>
    <property type="evidence" value="ECO:0007669"/>
    <property type="project" value="InterPro"/>
</dbReference>
<gene>
    <name evidence="2" type="ORF">OZSIB_2209</name>
</gene>
<dbReference type="Gene3D" id="3.60.40.10">
    <property type="entry name" value="PPM-type phosphatase domain"/>
    <property type="match status" value="1"/>
</dbReference>
<comment type="caution">
    <text evidence="2">The sequence shown here is derived from an EMBL/GenBank/DDBJ whole genome shotgun (WGS) entry which is preliminary data.</text>
</comment>
<dbReference type="SUPFAM" id="SSF81606">
    <property type="entry name" value="PP2C-like"/>
    <property type="match status" value="1"/>
</dbReference>
<dbReference type="SMART" id="SM00332">
    <property type="entry name" value="PP2Cc"/>
    <property type="match status" value="1"/>
</dbReference>
<dbReference type="PANTHER" id="PTHR47992">
    <property type="entry name" value="PROTEIN PHOSPHATASE"/>
    <property type="match status" value="1"/>
</dbReference>
<dbReference type="InterPro" id="IPR015655">
    <property type="entry name" value="PP2C"/>
</dbReference>
<dbReference type="AlphaFoldDB" id="A0A367ZTG8"/>
<organism evidence="2 3">
    <name type="scientific">Candidatus Ozemobacter sibiricus</name>
    <dbReference type="NCBI Taxonomy" id="2268124"/>
    <lineage>
        <taxon>Bacteria</taxon>
        <taxon>Candidatus Ozemobacteria</taxon>
        <taxon>Candidatus Ozemobacterales</taxon>
        <taxon>Candidatus Ozemobacteraceae</taxon>
        <taxon>Candidatus Ozemobacter</taxon>
    </lineage>
</organism>
<sequence length="273" mass="29182">MELSICTDVGRVRTLNEDSYLAIPPWCEPALSAGVALFAVADGMGGHAGGEIASALAINTLKRWLGNYRGEPLAGELFEAAFGEASVAVFAYAKAHPELSGMGTTLTAMLVKGAQALIGHVGDSRAYLLRRGVFTQVTHDHTLVAEQVRAGRLKPEEAHTHPARHILSRAMGVREFITIDTHLLDLQQGDVILLCTDGVTGMVSDQRLAEALAQPAFRKVGRAIVGEANQAGGTDNSTVIAVLFDEIPVTVPGRFSFQRLKQWFTYWGCAGAS</sequence>
<name>A0A367ZTG8_9BACT</name>
<dbReference type="Proteomes" id="UP000252355">
    <property type="component" value="Unassembled WGS sequence"/>
</dbReference>
<evidence type="ECO:0000259" key="1">
    <source>
        <dbReference type="PROSITE" id="PS51746"/>
    </source>
</evidence>
<dbReference type="InterPro" id="IPR001932">
    <property type="entry name" value="PPM-type_phosphatase-like_dom"/>
</dbReference>
<dbReference type="InterPro" id="IPR036457">
    <property type="entry name" value="PPM-type-like_dom_sf"/>
</dbReference>
<dbReference type="SMART" id="SM00331">
    <property type="entry name" value="PP2C_SIG"/>
    <property type="match status" value="1"/>
</dbReference>
<reference evidence="2 3" key="1">
    <citation type="submission" date="2018-05" db="EMBL/GenBank/DDBJ databases">
        <title>A metagenomic window into the 2 km-deep terrestrial subsurface aquifer revealed taxonomically and functionally diverse microbial community comprising novel uncultured bacterial lineages.</title>
        <authorList>
            <person name="Kadnikov V.V."/>
            <person name="Mardanov A.V."/>
            <person name="Beletsky A.V."/>
            <person name="Banks D."/>
            <person name="Pimenov N.V."/>
            <person name="Frank Y.A."/>
            <person name="Karnachuk O.V."/>
            <person name="Ravin N.V."/>
        </authorList>
    </citation>
    <scope>NUCLEOTIDE SEQUENCE [LARGE SCALE GENOMIC DNA]</scope>
    <source>
        <strain evidence="2">BY5</strain>
    </source>
</reference>
<dbReference type="Pfam" id="PF13672">
    <property type="entry name" value="PP2C_2"/>
    <property type="match status" value="1"/>
</dbReference>
<feature type="domain" description="PPM-type phosphatase" evidence="1">
    <location>
        <begin position="2"/>
        <end position="244"/>
    </location>
</feature>
<evidence type="ECO:0000313" key="2">
    <source>
        <dbReference type="EMBL" id="RCK81340.1"/>
    </source>
</evidence>
<accession>A0A367ZTG8</accession>
<dbReference type="PROSITE" id="PS51746">
    <property type="entry name" value="PPM_2"/>
    <property type="match status" value="1"/>
</dbReference>
<dbReference type="EMBL" id="QOQW01000002">
    <property type="protein sequence ID" value="RCK81340.1"/>
    <property type="molecule type" value="Genomic_DNA"/>
</dbReference>